<dbReference type="EMBL" id="CP059491">
    <property type="protein sequence ID" value="QMT03182.1"/>
    <property type="molecule type" value="Genomic_DNA"/>
</dbReference>
<gene>
    <name evidence="2" type="ORF">H1R19_08785</name>
</gene>
<dbReference type="PANTHER" id="PTHR43784">
    <property type="entry name" value="GDSL-LIKE LIPASE/ACYLHYDROLASE, PUTATIVE (AFU_ORTHOLOGUE AFUA_2G00820)-RELATED"/>
    <property type="match status" value="1"/>
</dbReference>
<dbReference type="InterPro" id="IPR053140">
    <property type="entry name" value="GDSL_Rv0518-like"/>
</dbReference>
<dbReference type="PANTHER" id="PTHR43784:SF2">
    <property type="entry name" value="GDSL-LIKE LIPASE_ACYLHYDROLASE, PUTATIVE (AFU_ORTHOLOGUE AFUA_2G00820)-RELATED"/>
    <property type="match status" value="1"/>
</dbReference>
<accession>A0A7D7QHS2</accession>
<evidence type="ECO:0000259" key="1">
    <source>
        <dbReference type="Pfam" id="PF13472"/>
    </source>
</evidence>
<dbReference type="KEGG" id="gji:H1R19_08785"/>
<dbReference type="SUPFAM" id="SSF52266">
    <property type="entry name" value="SGNH hydrolase"/>
    <property type="match status" value="1"/>
</dbReference>
<sequence length="287" mass="31494">MGFTRFVAVGDSFTEGVGDPDPTRPNGLRGWADRVAEQLAAAHDGSGGEFTYANLAIRGRLLDEVIAEQVDAAVALEPDLITVYAGGNDLMRPTLDLDALIARYDAMLGELVATGATVVVFTAYDTGWAPVFRMLRGRIAIYNELLRAVAERHGALVCDFWRMRGYDDYRMWDTDRLHMSTLGHTRMAAQVLDVLGVDHDITTEVLAEAAAATRRQQRRQNAEWARTFLGPWVMRRVRGVSSGDGLTPRWPEPIAAADLRQRAFAAAGPDANVLTEAPRDTLGVRPV</sequence>
<feature type="domain" description="SGNH hydrolase-type esterase" evidence="1">
    <location>
        <begin position="8"/>
        <end position="185"/>
    </location>
</feature>
<dbReference type="Gene3D" id="3.40.50.1110">
    <property type="entry name" value="SGNH hydrolase"/>
    <property type="match status" value="1"/>
</dbReference>
<name>A0A7D7QHS2_9ACTN</name>
<dbReference type="CDD" id="cd01832">
    <property type="entry name" value="SGNH_hydrolase_like_1"/>
    <property type="match status" value="1"/>
</dbReference>
<keyword evidence="3" id="KW-1185">Reference proteome</keyword>
<dbReference type="InterPro" id="IPR036514">
    <property type="entry name" value="SGNH_hydro_sf"/>
</dbReference>
<dbReference type="AlphaFoldDB" id="A0A7D7QHS2"/>
<dbReference type="RefSeq" id="WP_188331545.1">
    <property type="nucleotide sequence ID" value="NZ_CP059491.1"/>
</dbReference>
<keyword evidence="2" id="KW-0378">Hydrolase</keyword>
<evidence type="ECO:0000313" key="3">
    <source>
        <dbReference type="Proteomes" id="UP000515663"/>
    </source>
</evidence>
<evidence type="ECO:0000313" key="2">
    <source>
        <dbReference type="EMBL" id="QMT03182.1"/>
    </source>
</evidence>
<dbReference type="Pfam" id="PF13472">
    <property type="entry name" value="Lipase_GDSL_2"/>
    <property type="match status" value="1"/>
</dbReference>
<protein>
    <submittedName>
        <fullName evidence="2">SGNH/GDSL hydrolase family protein</fullName>
    </submittedName>
</protein>
<dbReference type="Proteomes" id="UP000515663">
    <property type="component" value="Chromosome"/>
</dbReference>
<reference evidence="3" key="1">
    <citation type="submission" date="2020-07" db="EMBL/GenBank/DDBJ databases">
        <title>novel species isolated from the respiratory tract of Marmot.</title>
        <authorList>
            <person name="Zhang G."/>
        </authorList>
    </citation>
    <scope>NUCLEOTIDE SEQUENCE [LARGE SCALE GENOMIC DNA]</scope>
    <source>
        <strain evidence="3">686</strain>
    </source>
</reference>
<organism evidence="2 3">
    <name type="scientific">Gordonia jinghuaiqii</name>
    <dbReference type="NCBI Taxonomy" id="2758710"/>
    <lineage>
        <taxon>Bacteria</taxon>
        <taxon>Bacillati</taxon>
        <taxon>Actinomycetota</taxon>
        <taxon>Actinomycetes</taxon>
        <taxon>Mycobacteriales</taxon>
        <taxon>Gordoniaceae</taxon>
        <taxon>Gordonia</taxon>
    </lineage>
</organism>
<proteinExistence type="predicted"/>
<dbReference type="GO" id="GO:0016787">
    <property type="term" value="F:hydrolase activity"/>
    <property type="evidence" value="ECO:0007669"/>
    <property type="project" value="UniProtKB-KW"/>
</dbReference>
<dbReference type="InterPro" id="IPR013830">
    <property type="entry name" value="SGNH_hydro"/>
</dbReference>